<dbReference type="NCBIfam" id="TIGR02550">
    <property type="entry name" value="flagell_flgL"/>
    <property type="match status" value="1"/>
</dbReference>
<evidence type="ECO:0000313" key="9">
    <source>
        <dbReference type="Proteomes" id="UP000234845"/>
    </source>
</evidence>
<evidence type="ECO:0000256" key="5">
    <source>
        <dbReference type="ARBA" id="ARBA00023143"/>
    </source>
</evidence>
<dbReference type="AlphaFoldDB" id="A0A2N5Y6F7"/>
<dbReference type="Proteomes" id="UP000234845">
    <property type="component" value="Unassembled WGS sequence"/>
</dbReference>
<dbReference type="SUPFAM" id="SSF64518">
    <property type="entry name" value="Phase 1 flagellin"/>
    <property type="match status" value="1"/>
</dbReference>
<dbReference type="Pfam" id="PF00669">
    <property type="entry name" value="Flagellin_N"/>
    <property type="match status" value="1"/>
</dbReference>
<reference evidence="9" key="1">
    <citation type="submission" date="2017-11" db="EMBL/GenBank/DDBJ databases">
        <title>The draft genome sequence of Chromatocurvus sp. F02.</title>
        <authorList>
            <person name="Du Z.-J."/>
            <person name="Chang Y.-Q."/>
        </authorList>
    </citation>
    <scope>NUCLEOTIDE SEQUENCE [LARGE SCALE GENOMIC DNA]</scope>
    <source>
        <strain evidence="9">F02</strain>
    </source>
</reference>
<comment type="similarity">
    <text evidence="3">Belongs to the bacterial flagellin family.</text>
</comment>
<keyword evidence="8" id="KW-0969">Cilium</keyword>
<keyword evidence="9" id="KW-1185">Reference proteome</keyword>
<dbReference type="PRINTS" id="PR00207">
    <property type="entry name" value="FLAGELLIN"/>
</dbReference>
<comment type="subcellular location">
    <subcellularLocation>
        <location evidence="1">Bacterial flagellum</location>
    </subcellularLocation>
    <subcellularLocation>
        <location evidence="2">Secreted</location>
    </subcellularLocation>
</comment>
<dbReference type="InterPro" id="IPR049119">
    <property type="entry name" value="FlgK_D2-like"/>
</dbReference>
<dbReference type="OrthoDB" id="9768249at2"/>
<dbReference type="GO" id="GO:0071973">
    <property type="term" value="P:bacterial-type flagellum-dependent cell motility"/>
    <property type="evidence" value="ECO:0007669"/>
    <property type="project" value="InterPro"/>
</dbReference>
<dbReference type="InterPro" id="IPR001492">
    <property type="entry name" value="Flagellin"/>
</dbReference>
<keyword evidence="8" id="KW-0966">Cell projection</keyword>
<protein>
    <submittedName>
        <fullName evidence="8">Flagellar hook-associated protein 3</fullName>
    </submittedName>
</protein>
<dbReference type="GO" id="GO:0005198">
    <property type="term" value="F:structural molecule activity"/>
    <property type="evidence" value="ECO:0007669"/>
    <property type="project" value="InterPro"/>
</dbReference>
<name>A0A2N5Y6F7_9GAMM</name>
<sequence length="395" mass="41690">MRISTQMLFQQGLNGILEQQSRSARTLEQLSTGQRVNRPSDDPAAAARIQELDRAVAQQGVYVENIARTEQRLATEEGALTSASTIVRRVRELAVQGASDTVGEEGRKLIATELRQRLDEMVAIGNSRSGEGEFIFAGAQSQTPPFAASAGVVSYAGDSVQRELMIGAGTTMADGDTGDNVFMRIRDGNGAVSVAPAAANTGTGVSIVGAGTPLAAGTSYTIRFTGADAYEVVDQDSNTIASGAFADGDNLSFNGIGVVVNGNPAAGDEFTVAPARLESVFATIDKLAAAFEAPANTDASRTGQRQAIDDALGQLDRVESRLLEVRAGVGGRLSTLADVQDTQESVRFSLEKLVSEVRDLDFAEAASRLQQELFTLQAAQQSFTRIQGNSLFNFI</sequence>
<dbReference type="Gene3D" id="1.20.1330.10">
    <property type="entry name" value="f41 fragment of flagellin, N-terminal domain"/>
    <property type="match status" value="2"/>
</dbReference>
<accession>A0A2N5Y6F7</accession>
<evidence type="ECO:0000256" key="3">
    <source>
        <dbReference type="ARBA" id="ARBA00005709"/>
    </source>
</evidence>
<dbReference type="InterPro" id="IPR001029">
    <property type="entry name" value="Flagellin_N"/>
</dbReference>
<evidence type="ECO:0000259" key="6">
    <source>
        <dbReference type="Pfam" id="PF00669"/>
    </source>
</evidence>
<dbReference type="EMBL" id="PKLZ01000001">
    <property type="protein sequence ID" value="PLW83984.1"/>
    <property type="molecule type" value="Genomic_DNA"/>
</dbReference>
<dbReference type="RefSeq" id="WP_101519621.1">
    <property type="nucleotide sequence ID" value="NZ_PKLZ01000001.1"/>
</dbReference>
<evidence type="ECO:0000256" key="1">
    <source>
        <dbReference type="ARBA" id="ARBA00004365"/>
    </source>
</evidence>
<keyword evidence="8" id="KW-0282">Flagellum</keyword>
<evidence type="ECO:0000256" key="4">
    <source>
        <dbReference type="ARBA" id="ARBA00022525"/>
    </source>
</evidence>
<feature type="domain" description="Flagellar hook-associated protein 1 D2-like" evidence="7">
    <location>
        <begin position="215"/>
        <end position="274"/>
    </location>
</feature>
<dbReference type="GO" id="GO:0009424">
    <property type="term" value="C:bacterial-type flagellum hook"/>
    <property type="evidence" value="ECO:0007669"/>
    <property type="project" value="InterPro"/>
</dbReference>
<keyword evidence="4" id="KW-0964">Secreted</keyword>
<dbReference type="PANTHER" id="PTHR42792:SF1">
    <property type="entry name" value="FLAGELLAR HOOK-ASSOCIATED PROTEIN 3"/>
    <property type="match status" value="1"/>
</dbReference>
<dbReference type="InterPro" id="IPR013384">
    <property type="entry name" value="Flagell_FlgL"/>
</dbReference>
<dbReference type="GO" id="GO:0005576">
    <property type="term" value="C:extracellular region"/>
    <property type="evidence" value="ECO:0007669"/>
    <property type="project" value="UniProtKB-SubCell"/>
</dbReference>
<gene>
    <name evidence="8" type="primary">flgL</name>
    <name evidence="8" type="ORF">CWI75_01125</name>
</gene>
<dbReference type="PANTHER" id="PTHR42792">
    <property type="entry name" value="FLAGELLIN"/>
    <property type="match status" value="1"/>
</dbReference>
<proteinExistence type="inferred from homology"/>
<keyword evidence="5" id="KW-0975">Bacterial flagellum</keyword>
<comment type="caution">
    <text evidence="8">The sequence shown here is derived from an EMBL/GenBank/DDBJ whole genome shotgun (WGS) entry which is preliminary data.</text>
</comment>
<evidence type="ECO:0000259" key="7">
    <source>
        <dbReference type="Pfam" id="PF21158"/>
    </source>
</evidence>
<evidence type="ECO:0000256" key="2">
    <source>
        <dbReference type="ARBA" id="ARBA00004613"/>
    </source>
</evidence>
<organism evidence="8 9">
    <name type="scientific">Kineobactrum sediminis</name>
    <dbReference type="NCBI Taxonomy" id="1905677"/>
    <lineage>
        <taxon>Bacteria</taxon>
        <taxon>Pseudomonadati</taxon>
        <taxon>Pseudomonadota</taxon>
        <taxon>Gammaproteobacteria</taxon>
        <taxon>Cellvibrionales</taxon>
        <taxon>Halieaceae</taxon>
        <taxon>Kineobactrum</taxon>
    </lineage>
</organism>
<dbReference type="Pfam" id="PF21158">
    <property type="entry name" value="flgK_1st_1"/>
    <property type="match status" value="1"/>
</dbReference>
<feature type="domain" description="Flagellin N-terminal" evidence="6">
    <location>
        <begin position="3"/>
        <end position="140"/>
    </location>
</feature>
<evidence type="ECO:0000313" key="8">
    <source>
        <dbReference type="EMBL" id="PLW83984.1"/>
    </source>
</evidence>